<feature type="chain" id="PRO_5020688365" description="Beta/gamma crystallin 'Greek key' domain-containing protein" evidence="1">
    <location>
        <begin position="24"/>
        <end position="192"/>
    </location>
</feature>
<proteinExistence type="predicted"/>
<dbReference type="InterPro" id="IPR011024">
    <property type="entry name" value="G_crystallin-like"/>
</dbReference>
<organism evidence="2 3">
    <name type="scientific">Sphingomonas naasensis</name>
    <dbReference type="NCBI Taxonomy" id="1344951"/>
    <lineage>
        <taxon>Bacteria</taxon>
        <taxon>Pseudomonadati</taxon>
        <taxon>Pseudomonadota</taxon>
        <taxon>Alphaproteobacteria</taxon>
        <taxon>Sphingomonadales</taxon>
        <taxon>Sphingomonadaceae</taxon>
        <taxon>Sphingomonas</taxon>
    </lineage>
</organism>
<name>A0A4S1WJN5_9SPHN</name>
<dbReference type="OrthoDB" id="7186950at2"/>
<dbReference type="RefSeq" id="WP_135984216.1">
    <property type="nucleotide sequence ID" value="NZ_JAASQM010000002.1"/>
</dbReference>
<dbReference type="Proteomes" id="UP000309848">
    <property type="component" value="Unassembled WGS sequence"/>
</dbReference>
<dbReference type="AlphaFoldDB" id="A0A4S1WJN5"/>
<sequence length="192" mass="20416">MRSIGTVAIAAAAAFLLAGPAPAQVPGEVILFSQTNHRGHSFLVRGTRNNLVIPWAVRSVRVARGEAWDLCTRTNHRDPCHRVAESLANVNWRVASARPSRAVNLPAPAPPGGGGGGQPTASLRGMSAEFFVAPQESGRRVISCASGAAACAEQSADRFCRARGWTAATYHRQETVRGTNYLTDVLCTRTGR</sequence>
<dbReference type="EMBL" id="SRXU01000003">
    <property type="protein sequence ID" value="TGX43408.1"/>
    <property type="molecule type" value="Genomic_DNA"/>
</dbReference>
<reference evidence="2 3" key="1">
    <citation type="submission" date="2019-04" db="EMBL/GenBank/DDBJ databases">
        <title>Sphingomonas psychrotolerans sp. nov., isolated from soil in the Tianshan Mountains, Xinjiang, China.</title>
        <authorList>
            <person name="Luo Y."/>
            <person name="Sheng H."/>
        </authorList>
    </citation>
    <scope>NUCLEOTIDE SEQUENCE [LARGE SCALE GENOMIC DNA]</scope>
    <source>
        <strain evidence="2 3">KIS18-15</strain>
    </source>
</reference>
<evidence type="ECO:0000313" key="2">
    <source>
        <dbReference type="EMBL" id="TGX43408.1"/>
    </source>
</evidence>
<feature type="signal peptide" evidence="1">
    <location>
        <begin position="1"/>
        <end position="23"/>
    </location>
</feature>
<evidence type="ECO:0000256" key="1">
    <source>
        <dbReference type="SAM" id="SignalP"/>
    </source>
</evidence>
<gene>
    <name evidence="2" type="ORF">E5A74_09640</name>
</gene>
<comment type="caution">
    <text evidence="2">The sequence shown here is derived from an EMBL/GenBank/DDBJ whole genome shotgun (WGS) entry which is preliminary data.</text>
</comment>
<keyword evidence="3" id="KW-1185">Reference proteome</keyword>
<evidence type="ECO:0008006" key="4">
    <source>
        <dbReference type="Google" id="ProtNLM"/>
    </source>
</evidence>
<protein>
    <recommendedName>
        <fullName evidence="4">Beta/gamma crystallin 'Greek key' domain-containing protein</fullName>
    </recommendedName>
</protein>
<dbReference type="SUPFAM" id="SSF49695">
    <property type="entry name" value="gamma-Crystallin-like"/>
    <property type="match status" value="1"/>
</dbReference>
<evidence type="ECO:0000313" key="3">
    <source>
        <dbReference type="Proteomes" id="UP000309848"/>
    </source>
</evidence>
<keyword evidence="1" id="KW-0732">Signal</keyword>
<accession>A0A4S1WJN5</accession>